<dbReference type="Proteomes" id="UP000821845">
    <property type="component" value="Chromosome 4"/>
</dbReference>
<organism evidence="1 2">
    <name type="scientific">Hyalomma asiaticum</name>
    <name type="common">Tick</name>
    <dbReference type="NCBI Taxonomy" id="266040"/>
    <lineage>
        <taxon>Eukaryota</taxon>
        <taxon>Metazoa</taxon>
        <taxon>Ecdysozoa</taxon>
        <taxon>Arthropoda</taxon>
        <taxon>Chelicerata</taxon>
        <taxon>Arachnida</taxon>
        <taxon>Acari</taxon>
        <taxon>Parasitiformes</taxon>
        <taxon>Ixodida</taxon>
        <taxon>Ixodoidea</taxon>
        <taxon>Ixodidae</taxon>
        <taxon>Hyalomminae</taxon>
        <taxon>Hyalomma</taxon>
    </lineage>
</organism>
<dbReference type="EMBL" id="CM023484">
    <property type="protein sequence ID" value="KAH6934178.1"/>
    <property type="molecule type" value="Genomic_DNA"/>
</dbReference>
<comment type="caution">
    <text evidence="1">The sequence shown here is derived from an EMBL/GenBank/DDBJ whole genome shotgun (WGS) entry which is preliminary data.</text>
</comment>
<evidence type="ECO:0000313" key="2">
    <source>
        <dbReference type="Proteomes" id="UP000821845"/>
    </source>
</evidence>
<protein>
    <submittedName>
        <fullName evidence="1">Uncharacterized protein</fullName>
    </submittedName>
</protein>
<sequence>MTCERVAIALRSQHNSNQTTTEALAVPETNAVTSPPEDGAIIDIMRRLGATTFQEDEISVLIGPDIYSDVATAQIMRVSP</sequence>
<name>A0ACB7SHI8_HYAAI</name>
<accession>A0ACB7SHI8</accession>
<gene>
    <name evidence="1" type="ORF">HPB50_021480</name>
</gene>
<evidence type="ECO:0000313" key="1">
    <source>
        <dbReference type="EMBL" id="KAH6934178.1"/>
    </source>
</evidence>
<keyword evidence="2" id="KW-1185">Reference proteome</keyword>
<reference evidence="1" key="1">
    <citation type="submission" date="2020-05" db="EMBL/GenBank/DDBJ databases">
        <title>Large-scale comparative analyses of tick genomes elucidate their genetic diversity and vector capacities.</title>
        <authorList>
            <person name="Jia N."/>
            <person name="Wang J."/>
            <person name="Shi W."/>
            <person name="Du L."/>
            <person name="Sun Y."/>
            <person name="Zhan W."/>
            <person name="Jiang J."/>
            <person name="Wang Q."/>
            <person name="Zhang B."/>
            <person name="Ji P."/>
            <person name="Sakyi L.B."/>
            <person name="Cui X."/>
            <person name="Yuan T."/>
            <person name="Jiang B."/>
            <person name="Yang W."/>
            <person name="Lam T.T.-Y."/>
            <person name="Chang Q."/>
            <person name="Ding S."/>
            <person name="Wang X."/>
            <person name="Zhu J."/>
            <person name="Ruan X."/>
            <person name="Zhao L."/>
            <person name="Wei J."/>
            <person name="Que T."/>
            <person name="Du C."/>
            <person name="Cheng J."/>
            <person name="Dai P."/>
            <person name="Han X."/>
            <person name="Huang E."/>
            <person name="Gao Y."/>
            <person name="Liu J."/>
            <person name="Shao H."/>
            <person name="Ye R."/>
            <person name="Li L."/>
            <person name="Wei W."/>
            <person name="Wang X."/>
            <person name="Wang C."/>
            <person name="Yang T."/>
            <person name="Huo Q."/>
            <person name="Li W."/>
            <person name="Guo W."/>
            <person name="Chen H."/>
            <person name="Zhou L."/>
            <person name="Ni X."/>
            <person name="Tian J."/>
            <person name="Zhou Y."/>
            <person name="Sheng Y."/>
            <person name="Liu T."/>
            <person name="Pan Y."/>
            <person name="Xia L."/>
            <person name="Li J."/>
            <person name="Zhao F."/>
            <person name="Cao W."/>
        </authorList>
    </citation>
    <scope>NUCLEOTIDE SEQUENCE</scope>
    <source>
        <strain evidence="1">Hyas-2018</strain>
    </source>
</reference>
<proteinExistence type="predicted"/>